<name>A0ABW0U2K9_9BACI</name>
<accession>A0ABW0U2K9</accession>
<protein>
    <submittedName>
        <fullName evidence="2">Uncharacterized protein</fullName>
    </submittedName>
</protein>
<dbReference type="RefSeq" id="WP_270896656.1">
    <property type="nucleotide sequence ID" value="NZ_JBHSPF010000009.1"/>
</dbReference>
<dbReference type="Proteomes" id="UP001596143">
    <property type="component" value="Unassembled WGS sequence"/>
</dbReference>
<organism evidence="2 3">
    <name type="scientific">Aliibacillus thermotolerans</name>
    <dbReference type="NCBI Taxonomy" id="1834418"/>
    <lineage>
        <taxon>Bacteria</taxon>
        <taxon>Bacillati</taxon>
        <taxon>Bacillota</taxon>
        <taxon>Bacilli</taxon>
        <taxon>Bacillales</taxon>
        <taxon>Bacillaceae</taxon>
        <taxon>Aliibacillus</taxon>
    </lineage>
</organism>
<evidence type="ECO:0000313" key="2">
    <source>
        <dbReference type="EMBL" id="MFC5627636.1"/>
    </source>
</evidence>
<dbReference type="EMBL" id="JBHSPF010000009">
    <property type="protein sequence ID" value="MFC5627636.1"/>
    <property type="molecule type" value="Genomic_DNA"/>
</dbReference>
<gene>
    <name evidence="2" type="ORF">ACFPTR_01820</name>
</gene>
<feature type="transmembrane region" description="Helical" evidence="1">
    <location>
        <begin position="67"/>
        <end position="84"/>
    </location>
</feature>
<keyword evidence="1" id="KW-0472">Membrane</keyword>
<comment type="caution">
    <text evidence="2">The sequence shown here is derived from an EMBL/GenBank/DDBJ whole genome shotgun (WGS) entry which is preliminary data.</text>
</comment>
<keyword evidence="3" id="KW-1185">Reference proteome</keyword>
<proteinExistence type="predicted"/>
<feature type="transmembrane region" description="Helical" evidence="1">
    <location>
        <begin position="34"/>
        <end position="55"/>
    </location>
</feature>
<feature type="transmembrane region" description="Helical" evidence="1">
    <location>
        <begin position="90"/>
        <end position="108"/>
    </location>
</feature>
<sequence length="114" mass="12929">MSFIIKLHSALLSPFIFWAIVGRTHVIFYPESNIAVMFGITLIYSLPVYLILGIPSSLLIEKILERKYLIGSILTNFISSIHLIDAIRFGALLGAIASFIFFHLHFLLEVYSKK</sequence>
<keyword evidence="1" id="KW-1133">Transmembrane helix</keyword>
<keyword evidence="1" id="KW-0812">Transmembrane</keyword>
<reference evidence="3" key="1">
    <citation type="journal article" date="2019" name="Int. J. Syst. Evol. Microbiol.">
        <title>The Global Catalogue of Microorganisms (GCM) 10K type strain sequencing project: providing services to taxonomists for standard genome sequencing and annotation.</title>
        <authorList>
            <consortium name="The Broad Institute Genomics Platform"/>
            <consortium name="The Broad Institute Genome Sequencing Center for Infectious Disease"/>
            <person name="Wu L."/>
            <person name="Ma J."/>
        </authorList>
    </citation>
    <scope>NUCLEOTIDE SEQUENCE [LARGE SCALE GENOMIC DNA]</scope>
    <source>
        <strain evidence="3">CGMCC 1.15790</strain>
    </source>
</reference>
<evidence type="ECO:0000313" key="3">
    <source>
        <dbReference type="Proteomes" id="UP001596143"/>
    </source>
</evidence>
<feature type="transmembrane region" description="Helical" evidence="1">
    <location>
        <begin position="7"/>
        <end position="28"/>
    </location>
</feature>
<evidence type="ECO:0000256" key="1">
    <source>
        <dbReference type="SAM" id="Phobius"/>
    </source>
</evidence>